<gene>
    <name evidence="2" type="ORF">K8F61_12885</name>
</gene>
<dbReference type="InterPro" id="IPR036390">
    <property type="entry name" value="WH_DNA-bd_sf"/>
</dbReference>
<dbReference type="RefSeq" id="WP_231819400.1">
    <property type="nucleotide sequence ID" value="NZ_CP082781.1"/>
</dbReference>
<dbReference type="InterPro" id="IPR000600">
    <property type="entry name" value="ROK"/>
</dbReference>
<dbReference type="Proteomes" id="UP001199642">
    <property type="component" value="Chromosome"/>
</dbReference>
<protein>
    <submittedName>
        <fullName evidence="2">ROK family transcriptional regulator</fullName>
    </submittedName>
</protein>
<reference evidence="2 3" key="1">
    <citation type="submission" date="2023-01" db="EMBL/GenBank/DDBJ databases">
        <title>Characterization of estradiol degrading bacteria Microbacterium sp. MZT7 and reveal degrading genes through genome analysis.</title>
        <authorList>
            <person name="Hao P."/>
            <person name="Gao Y."/>
        </authorList>
    </citation>
    <scope>NUCLEOTIDE SEQUENCE [LARGE SCALE GENOMIC DNA]</scope>
    <source>
        <strain evidence="2 3">MZT7</strain>
    </source>
</reference>
<organism evidence="2 3">
    <name type="scientific">Microbacterium resistens</name>
    <dbReference type="NCBI Taxonomy" id="156977"/>
    <lineage>
        <taxon>Bacteria</taxon>
        <taxon>Bacillati</taxon>
        <taxon>Actinomycetota</taxon>
        <taxon>Actinomycetes</taxon>
        <taxon>Micrococcales</taxon>
        <taxon>Microbacteriaceae</taxon>
        <taxon>Microbacterium</taxon>
    </lineage>
</organism>
<dbReference type="Gene3D" id="1.10.10.10">
    <property type="entry name" value="Winged helix-like DNA-binding domain superfamily/Winged helix DNA-binding domain"/>
    <property type="match status" value="1"/>
</dbReference>
<dbReference type="PANTHER" id="PTHR18964">
    <property type="entry name" value="ROK (REPRESSOR, ORF, KINASE) FAMILY"/>
    <property type="match status" value="1"/>
</dbReference>
<dbReference type="InterPro" id="IPR043129">
    <property type="entry name" value="ATPase_NBD"/>
</dbReference>
<dbReference type="SUPFAM" id="SSF46785">
    <property type="entry name" value="Winged helix' DNA-binding domain"/>
    <property type="match status" value="1"/>
</dbReference>
<comment type="similarity">
    <text evidence="1">Belongs to the ROK (NagC/XylR) family.</text>
</comment>
<proteinExistence type="inferred from homology"/>
<dbReference type="PANTHER" id="PTHR18964:SF149">
    <property type="entry name" value="BIFUNCTIONAL UDP-N-ACETYLGLUCOSAMINE 2-EPIMERASE_N-ACETYLMANNOSAMINE KINASE"/>
    <property type="match status" value="1"/>
</dbReference>
<sequence length="371" mass="37358">MTTAPALAAGLAGARAVAPVPLAQSIRRHNRGVVLRTLLRETTASRADLSRLTGLARPTISEVVRDLLADGVILETGHRSASRPGKPAVMLEVDPDAVQAVAIDLSDPGRIRAAVCAPDGRILHRTATPRRAGDTAAELASDLGALVAGLAARTAHPVLGVGIGLPVGDAAADGLSAALLTTDLGGLPVHVAAEADLAARAERDAGTHGTDFLLVRIGTGVSTAIVAEYAGDGLGVTGPGAKELAHIDVGGTTGEPCRCGSEGCVHAWVGAPALDRRIAAAGDDHARQAVRAEAGQRLGLPLAAIVSALDLPRVVLSGPETVADETFRTALEDSLAAIAQLPHARVDVHGGTVADAVLRGAAAHVVSAELV</sequence>
<dbReference type="Pfam" id="PF00480">
    <property type="entry name" value="ROK"/>
    <property type="match status" value="1"/>
</dbReference>
<dbReference type="EMBL" id="CP082781">
    <property type="protein sequence ID" value="UGS25568.1"/>
    <property type="molecule type" value="Genomic_DNA"/>
</dbReference>
<accession>A0ABY3RRJ5</accession>
<evidence type="ECO:0000313" key="3">
    <source>
        <dbReference type="Proteomes" id="UP001199642"/>
    </source>
</evidence>
<evidence type="ECO:0000256" key="1">
    <source>
        <dbReference type="ARBA" id="ARBA00006479"/>
    </source>
</evidence>
<dbReference type="SUPFAM" id="SSF53067">
    <property type="entry name" value="Actin-like ATPase domain"/>
    <property type="match status" value="2"/>
</dbReference>
<evidence type="ECO:0000313" key="2">
    <source>
        <dbReference type="EMBL" id="UGS25568.1"/>
    </source>
</evidence>
<dbReference type="InterPro" id="IPR036388">
    <property type="entry name" value="WH-like_DNA-bd_sf"/>
</dbReference>
<name>A0ABY3RRJ5_9MICO</name>
<keyword evidence="3" id="KW-1185">Reference proteome</keyword>
<dbReference type="Gene3D" id="3.30.420.40">
    <property type="match status" value="2"/>
</dbReference>